<feature type="domain" description="Endonuclease/exonuclease/phosphatase" evidence="1">
    <location>
        <begin position="322"/>
        <end position="530"/>
    </location>
</feature>
<dbReference type="Pfam" id="PF03372">
    <property type="entry name" value="Exo_endo_phos"/>
    <property type="match status" value="1"/>
</dbReference>
<dbReference type="InterPro" id="IPR005135">
    <property type="entry name" value="Endo/exonuclease/phosphatase"/>
</dbReference>
<dbReference type="Gene3D" id="3.30.40.10">
    <property type="entry name" value="Zinc/RING finger domain, C3HC4 (zinc finger)"/>
    <property type="match status" value="1"/>
</dbReference>
<reference evidence="2" key="1">
    <citation type="submission" date="2020-04" db="EMBL/GenBank/DDBJ databases">
        <authorList>
            <person name="Alioto T."/>
            <person name="Alioto T."/>
            <person name="Gomez Garrido J."/>
        </authorList>
    </citation>
    <scope>NUCLEOTIDE SEQUENCE</scope>
    <source>
        <strain evidence="2">A484AB</strain>
    </source>
</reference>
<dbReference type="OrthoDB" id="5986507at2759"/>
<evidence type="ECO:0000259" key="1">
    <source>
        <dbReference type="Pfam" id="PF03372"/>
    </source>
</evidence>
<dbReference type="PANTHER" id="PTHR33776">
    <property type="entry name" value="ENDO/EXONUCLEASE/PHOSPHATASE DOMAIN-CONTAINING PROTEIN"/>
    <property type="match status" value="1"/>
</dbReference>
<proteinExistence type="predicted"/>
<dbReference type="SUPFAM" id="SSF56219">
    <property type="entry name" value="DNase I-like"/>
    <property type="match status" value="1"/>
</dbReference>
<dbReference type="PANTHER" id="PTHR33776:SF4">
    <property type="entry name" value="ENDONUCLEASE_EXONUCLEASE_PHOSPHATASE DOMAIN-CONTAINING PROTEIN"/>
    <property type="match status" value="1"/>
</dbReference>
<dbReference type="Proteomes" id="UP001152795">
    <property type="component" value="Unassembled WGS sequence"/>
</dbReference>
<dbReference type="GO" id="GO:0003824">
    <property type="term" value="F:catalytic activity"/>
    <property type="evidence" value="ECO:0007669"/>
    <property type="project" value="InterPro"/>
</dbReference>
<gene>
    <name evidence="2" type="ORF">PACLA_8A033472</name>
</gene>
<sequence length="570" mass="65443">MAVGLINRLLCLFLIAAILNNILFDKTALHGCKAFFSTIVHRLQADGLISANSCNICYLPGNRGVMRKHGIETDNDAGLFAMANLTTLRFTNGTGKHILCEETLEFLHSLGKTQNIHGQEFDNDLSKNEIHICIIFNTVGRTQKQTCCFFHITWKLKTTVSLLLKLKRQKKPVAYYSNSSATRRLVLSGDIEENPGPIQERKTVETPAVQRTKINAKCPNCTKTVQSNHKRFLRTVCFDLYHAKCTNLKGKELRNTRADKPQNWLCTKCQISTLPFFNCQQEEFLNAITDNNIVNNSLEDSTDEHLEALTSKSKQLKLMHLNTQSMVSTFDELLVTIREYPFDVVAMSETWMKNNPHLLQYVSIPGYTSLFRNRDEIRGGGVGVYIKNSINFKRRTDIEKIEPELEQIWVEISGRNKNSKLLLGVMYRSNRMQDFQTWIDKSENVISQLCTEWDGLLVITGDFNIDLLRPEQPQVKQYIDMLESLNLHQHVEQPTRTTANSKTLIDHIISNIPSRVTHTGVLPCPTISDHDAPYVCLNVRITRFEPRFKFIRNERQFVEMPSLKMSQRYH</sequence>
<dbReference type="InterPro" id="IPR013083">
    <property type="entry name" value="Znf_RING/FYVE/PHD"/>
</dbReference>
<dbReference type="AlphaFoldDB" id="A0A6S7HCX7"/>
<dbReference type="InterPro" id="IPR036691">
    <property type="entry name" value="Endo/exonu/phosph_ase_sf"/>
</dbReference>
<accession>A0A6S7HCX7</accession>
<evidence type="ECO:0000313" key="2">
    <source>
        <dbReference type="EMBL" id="CAB4002146.1"/>
    </source>
</evidence>
<evidence type="ECO:0000313" key="3">
    <source>
        <dbReference type="Proteomes" id="UP001152795"/>
    </source>
</evidence>
<comment type="caution">
    <text evidence="2">The sequence shown here is derived from an EMBL/GenBank/DDBJ whole genome shotgun (WGS) entry which is preliminary data.</text>
</comment>
<dbReference type="Gene3D" id="3.60.10.10">
    <property type="entry name" value="Endonuclease/exonuclease/phosphatase"/>
    <property type="match status" value="1"/>
</dbReference>
<keyword evidence="3" id="KW-1185">Reference proteome</keyword>
<name>A0A6S7HCX7_PARCT</name>
<protein>
    <recommendedName>
        <fullName evidence="1">Endonuclease/exonuclease/phosphatase domain-containing protein</fullName>
    </recommendedName>
</protein>
<organism evidence="2 3">
    <name type="scientific">Paramuricea clavata</name>
    <name type="common">Red gorgonian</name>
    <name type="synonym">Violescent sea-whip</name>
    <dbReference type="NCBI Taxonomy" id="317549"/>
    <lineage>
        <taxon>Eukaryota</taxon>
        <taxon>Metazoa</taxon>
        <taxon>Cnidaria</taxon>
        <taxon>Anthozoa</taxon>
        <taxon>Octocorallia</taxon>
        <taxon>Malacalcyonacea</taxon>
        <taxon>Plexauridae</taxon>
        <taxon>Paramuricea</taxon>
    </lineage>
</organism>
<dbReference type="EMBL" id="CACRXK020004269">
    <property type="protein sequence ID" value="CAB4002146.1"/>
    <property type="molecule type" value="Genomic_DNA"/>
</dbReference>